<evidence type="ECO:0000256" key="7">
    <source>
        <dbReference type="ARBA" id="ARBA00024916"/>
    </source>
</evidence>
<dbReference type="NCBIfam" id="TIGR01462">
    <property type="entry name" value="greA"/>
    <property type="match status" value="1"/>
</dbReference>
<dbReference type="HAMAP" id="MF_00105">
    <property type="entry name" value="GreA_GreB"/>
    <property type="match status" value="1"/>
</dbReference>
<dbReference type="PANTHER" id="PTHR30437:SF4">
    <property type="entry name" value="TRANSCRIPTION ELONGATION FACTOR GREA"/>
    <property type="match status" value="1"/>
</dbReference>
<dbReference type="PIRSF" id="PIRSF006092">
    <property type="entry name" value="GreA_GreB"/>
    <property type="match status" value="1"/>
</dbReference>
<dbReference type="AlphaFoldDB" id="A0A9D2MUZ3"/>
<keyword evidence="13" id="KW-0251">Elongation factor</keyword>
<dbReference type="EMBL" id="DWXG01000013">
    <property type="protein sequence ID" value="HJB97288.1"/>
    <property type="molecule type" value="Genomic_DNA"/>
</dbReference>
<evidence type="ECO:0000256" key="9">
    <source>
        <dbReference type="HAMAP-Rule" id="MF_00105"/>
    </source>
</evidence>
<evidence type="ECO:0000259" key="12">
    <source>
        <dbReference type="Pfam" id="PF03449"/>
    </source>
</evidence>
<dbReference type="InterPro" id="IPR001437">
    <property type="entry name" value="Tscrpt_elong_fac_GreA/B_C"/>
</dbReference>
<dbReference type="PROSITE" id="PS00829">
    <property type="entry name" value="GREAB_1"/>
    <property type="match status" value="1"/>
</dbReference>
<evidence type="ECO:0000256" key="2">
    <source>
        <dbReference type="ARBA" id="ARBA00013729"/>
    </source>
</evidence>
<evidence type="ECO:0000256" key="10">
    <source>
        <dbReference type="RuleBase" id="RU000556"/>
    </source>
</evidence>
<comment type="caution">
    <text evidence="13">The sequence shown here is derived from an EMBL/GenBank/DDBJ whole genome shotgun (WGS) entry which is preliminary data.</text>
</comment>
<dbReference type="SUPFAM" id="SSF54534">
    <property type="entry name" value="FKBP-like"/>
    <property type="match status" value="1"/>
</dbReference>
<dbReference type="FunFam" id="1.10.287.180:FF:000001">
    <property type="entry name" value="Transcription elongation factor GreA"/>
    <property type="match status" value="1"/>
</dbReference>
<evidence type="ECO:0000256" key="6">
    <source>
        <dbReference type="ARBA" id="ARBA00023163"/>
    </source>
</evidence>
<dbReference type="GO" id="GO:0006354">
    <property type="term" value="P:DNA-templated transcription elongation"/>
    <property type="evidence" value="ECO:0007669"/>
    <property type="project" value="TreeGrafter"/>
</dbReference>
<dbReference type="GO" id="GO:0070063">
    <property type="term" value="F:RNA polymerase binding"/>
    <property type="evidence" value="ECO:0007669"/>
    <property type="project" value="InterPro"/>
</dbReference>
<comment type="function">
    <text evidence="7 9 10">Necessary for efficient RNA polymerase transcription elongation past template-encoded arresting sites. The arresting sites in DNA have the property of trapping a certain fraction of elongating RNA polymerases that pass through, resulting in locked ternary complexes. Cleavage of the nascent transcript by cleavage factors such as GreA or GreB allows the resumption of elongation from the new 3'terminus. GreA releases sequences of 2 to 3 nucleotides.</text>
</comment>
<evidence type="ECO:0000256" key="4">
    <source>
        <dbReference type="ARBA" id="ARBA00023054"/>
    </source>
</evidence>
<keyword evidence="3 9" id="KW-0805">Transcription regulation</keyword>
<dbReference type="InterPro" id="IPR006359">
    <property type="entry name" value="Tscrpt_elong_fac_GreA"/>
</dbReference>
<feature type="domain" description="Transcription elongation factor GreA/GreB N-terminal" evidence="12">
    <location>
        <begin position="7"/>
        <end position="76"/>
    </location>
</feature>
<protein>
    <recommendedName>
        <fullName evidence="2 9">Transcription elongation factor GreA</fullName>
    </recommendedName>
    <alternativeName>
        <fullName evidence="8 9">Transcript cleavage factor GreA</fullName>
    </alternativeName>
</protein>
<keyword evidence="6 9" id="KW-0804">Transcription</keyword>
<name>A0A9D2MUZ3_9FIRM</name>
<keyword evidence="5 9" id="KW-0238">DNA-binding</keyword>
<dbReference type="GO" id="GO:0003746">
    <property type="term" value="F:translation elongation factor activity"/>
    <property type="evidence" value="ECO:0007669"/>
    <property type="project" value="UniProtKB-KW"/>
</dbReference>
<dbReference type="InterPro" id="IPR036953">
    <property type="entry name" value="GreA/GreB_C_sf"/>
</dbReference>
<dbReference type="GO" id="GO:0032784">
    <property type="term" value="P:regulation of DNA-templated transcription elongation"/>
    <property type="evidence" value="ECO:0007669"/>
    <property type="project" value="UniProtKB-UniRule"/>
</dbReference>
<dbReference type="SUPFAM" id="SSF46557">
    <property type="entry name" value="GreA transcript cleavage protein, N-terminal domain"/>
    <property type="match status" value="1"/>
</dbReference>
<comment type="similarity">
    <text evidence="1 9 10">Belongs to the GreA/GreB family.</text>
</comment>
<evidence type="ECO:0000256" key="1">
    <source>
        <dbReference type="ARBA" id="ARBA00008213"/>
    </source>
</evidence>
<evidence type="ECO:0000256" key="3">
    <source>
        <dbReference type="ARBA" id="ARBA00023015"/>
    </source>
</evidence>
<dbReference type="InterPro" id="IPR036805">
    <property type="entry name" value="Tscrpt_elong_fac_GreA/B_N_sf"/>
</dbReference>
<dbReference type="Pfam" id="PF01272">
    <property type="entry name" value="GreA_GreB"/>
    <property type="match status" value="1"/>
</dbReference>
<reference evidence="13" key="1">
    <citation type="journal article" date="2021" name="PeerJ">
        <title>Extensive microbial diversity within the chicken gut microbiome revealed by metagenomics and culture.</title>
        <authorList>
            <person name="Gilroy R."/>
            <person name="Ravi A."/>
            <person name="Getino M."/>
            <person name="Pursley I."/>
            <person name="Horton D.L."/>
            <person name="Alikhan N.F."/>
            <person name="Baker D."/>
            <person name="Gharbi K."/>
            <person name="Hall N."/>
            <person name="Watson M."/>
            <person name="Adriaenssens E.M."/>
            <person name="Foster-Nyarko E."/>
            <person name="Jarju S."/>
            <person name="Secka A."/>
            <person name="Antonio M."/>
            <person name="Oren A."/>
            <person name="Chaudhuri R.R."/>
            <person name="La Ragione R."/>
            <person name="Hildebrand F."/>
            <person name="Pallen M.J."/>
        </authorList>
    </citation>
    <scope>NUCLEOTIDE SEQUENCE</scope>
    <source>
        <strain evidence="13">CHK185-1770</strain>
    </source>
</reference>
<dbReference type="InterPro" id="IPR022691">
    <property type="entry name" value="Tscrpt_elong_fac_GreA/B_N"/>
</dbReference>
<dbReference type="InterPro" id="IPR018151">
    <property type="entry name" value="TF_GreA/GreB_CS"/>
</dbReference>
<evidence type="ECO:0000313" key="13">
    <source>
        <dbReference type="EMBL" id="HJB97288.1"/>
    </source>
</evidence>
<organism evidence="13 14">
    <name type="scientific">Candidatus Acutalibacter pullicola</name>
    <dbReference type="NCBI Taxonomy" id="2838417"/>
    <lineage>
        <taxon>Bacteria</taxon>
        <taxon>Bacillati</taxon>
        <taxon>Bacillota</taxon>
        <taxon>Clostridia</taxon>
        <taxon>Eubacteriales</taxon>
        <taxon>Acutalibacteraceae</taxon>
        <taxon>Acutalibacter</taxon>
    </lineage>
</organism>
<evidence type="ECO:0000256" key="8">
    <source>
        <dbReference type="ARBA" id="ARBA00030776"/>
    </source>
</evidence>
<evidence type="ECO:0000259" key="11">
    <source>
        <dbReference type="Pfam" id="PF01272"/>
    </source>
</evidence>
<dbReference type="Gene3D" id="1.10.287.180">
    <property type="entry name" value="Transcription elongation factor, GreA/GreB, N-terminal domain"/>
    <property type="match status" value="1"/>
</dbReference>
<dbReference type="Gene3D" id="3.10.50.30">
    <property type="entry name" value="Transcription elongation factor, GreA/GreB, C-terminal domain"/>
    <property type="match status" value="1"/>
</dbReference>
<evidence type="ECO:0000256" key="5">
    <source>
        <dbReference type="ARBA" id="ARBA00023125"/>
    </source>
</evidence>
<dbReference type="InterPro" id="IPR023459">
    <property type="entry name" value="Tscrpt_elong_fac_GreA/B_fam"/>
</dbReference>
<keyword evidence="4" id="KW-0175">Coiled coil</keyword>
<dbReference type="Pfam" id="PF03449">
    <property type="entry name" value="GreA_GreB_N"/>
    <property type="match status" value="1"/>
</dbReference>
<dbReference type="NCBIfam" id="NF001263">
    <property type="entry name" value="PRK00226.1-4"/>
    <property type="match status" value="1"/>
</dbReference>
<evidence type="ECO:0000313" key="14">
    <source>
        <dbReference type="Proteomes" id="UP000826793"/>
    </source>
</evidence>
<reference evidence="13" key="2">
    <citation type="submission" date="2021-04" db="EMBL/GenBank/DDBJ databases">
        <authorList>
            <person name="Gilroy R."/>
        </authorList>
    </citation>
    <scope>NUCLEOTIDE SEQUENCE</scope>
    <source>
        <strain evidence="13">CHK185-1770</strain>
    </source>
</reference>
<accession>A0A9D2MUZ3</accession>
<dbReference type="Proteomes" id="UP000826793">
    <property type="component" value="Unassembled WGS sequence"/>
</dbReference>
<feature type="domain" description="Transcription elongation factor GreA/GreB C-terminal" evidence="11">
    <location>
        <begin position="83"/>
        <end position="160"/>
    </location>
</feature>
<keyword evidence="13" id="KW-0648">Protein biosynthesis</keyword>
<gene>
    <name evidence="9 13" type="primary">greA</name>
    <name evidence="13" type="ORF">H9710_01780</name>
</gene>
<dbReference type="GO" id="GO:0003677">
    <property type="term" value="F:DNA binding"/>
    <property type="evidence" value="ECO:0007669"/>
    <property type="project" value="UniProtKB-UniRule"/>
</dbReference>
<dbReference type="InterPro" id="IPR028624">
    <property type="entry name" value="Tscrpt_elong_fac_GreA/B"/>
</dbReference>
<sequence length="161" mass="17563">MAEKQYFVTEEGLAALEKELEYLKTVRRKEVAEKIKVALSFGDLSENSEYDEAKNDQAMMEARIADLEVMLQGAVVIDESELTNETVHIGSKIEVDLTSATGAQSRRDFKIVGSNEADPRNGKISDESAVGKALIGAKVGDTVNVETPAGISKYHIVTISR</sequence>
<proteinExistence type="inferred from homology"/>
<dbReference type="PANTHER" id="PTHR30437">
    <property type="entry name" value="TRANSCRIPTION ELONGATION FACTOR GREA"/>
    <property type="match status" value="1"/>
</dbReference>